<dbReference type="AlphaFoldDB" id="A0A8T0HER2"/>
<sequence>MSFLLLAVQAVVIPLNDYWFREKENQNSRSTLKVHTHSAHIRIDSVIVQEV</sequence>
<dbReference type="Proteomes" id="UP000822688">
    <property type="component" value="Chromosome 6"/>
</dbReference>
<reference evidence="1 2" key="1">
    <citation type="submission" date="2020-06" db="EMBL/GenBank/DDBJ databases">
        <title>WGS assembly of Ceratodon purpureus strain R40.</title>
        <authorList>
            <person name="Carey S.B."/>
            <person name="Jenkins J."/>
            <person name="Shu S."/>
            <person name="Lovell J.T."/>
            <person name="Sreedasyam A."/>
            <person name="Maumus F."/>
            <person name="Tiley G.P."/>
            <person name="Fernandez-Pozo N."/>
            <person name="Barry K."/>
            <person name="Chen C."/>
            <person name="Wang M."/>
            <person name="Lipzen A."/>
            <person name="Daum C."/>
            <person name="Saski C.A."/>
            <person name="Payton A.C."/>
            <person name="Mcbreen J.C."/>
            <person name="Conrad R.E."/>
            <person name="Kollar L.M."/>
            <person name="Olsson S."/>
            <person name="Huttunen S."/>
            <person name="Landis J.B."/>
            <person name="Wickett N.J."/>
            <person name="Johnson M.G."/>
            <person name="Rensing S.A."/>
            <person name="Grimwood J."/>
            <person name="Schmutz J."/>
            <person name="Mcdaniel S.F."/>
        </authorList>
    </citation>
    <scope>NUCLEOTIDE SEQUENCE [LARGE SCALE GENOMIC DNA]</scope>
    <source>
        <strain evidence="1 2">R40</strain>
    </source>
</reference>
<proteinExistence type="predicted"/>
<organism evidence="1 2">
    <name type="scientific">Ceratodon purpureus</name>
    <name type="common">Fire moss</name>
    <name type="synonym">Dicranum purpureum</name>
    <dbReference type="NCBI Taxonomy" id="3225"/>
    <lineage>
        <taxon>Eukaryota</taxon>
        <taxon>Viridiplantae</taxon>
        <taxon>Streptophyta</taxon>
        <taxon>Embryophyta</taxon>
        <taxon>Bryophyta</taxon>
        <taxon>Bryophytina</taxon>
        <taxon>Bryopsida</taxon>
        <taxon>Dicranidae</taxon>
        <taxon>Pseudoditrichales</taxon>
        <taxon>Ditrichaceae</taxon>
        <taxon>Ceratodon</taxon>
    </lineage>
</organism>
<accession>A0A8T0HER2</accession>
<protein>
    <submittedName>
        <fullName evidence="1">Uncharacterized protein</fullName>
    </submittedName>
</protein>
<comment type="caution">
    <text evidence="1">The sequence shown here is derived from an EMBL/GenBank/DDBJ whole genome shotgun (WGS) entry which is preliminary data.</text>
</comment>
<keyword evidence="2" id="KW-1185">Reference proteome</keyword>
<name>A0A8T0HER2_CERPU</name>
<evidence type="ECO:0000313" key="1">
    <source>
        <dbReference type="EMBL" id="KAG0568609.1"/>
    </source>
</evidence>
<evidence type="ECO:0000313" key="2">
    <source>
        <dbReference type="Proteomes" id="UP000822688"/>
    </source>
</evidence>
<gene>
    <name evidence="1" type="ORF">KC19_6G032900</name>
</gene>
<dbReference type="EMBL" id="CM026427">
    <property type="protein sequence ID" value="KAG0568609.1"/>
    <property type="molecule type" value="Genomic_DNA"/>
</dbReference>